<sequence length="269" mass="27385">MLVTTSAVYATTTTVLVGSGGACLVVDPGVTADEVAALGAQLEAAGWRAAAVWSTHPHWDHRLDGPAFAGVPRWAVAARDDEHATLAAERDADDELARVLRSRPGDGPAAMAPVPAVAPTHPAPAGAPPGWRSLDTAALGWAGPRVLVLAHRAHAPGHGALLVADVGVLVAGDMLSDVEVPLLDEAAGDPLGDYVLALDALAASGAGLVVPGHGSPGPLAPRVAADRAYLAGLTDADSTDRGVAGARDPRLASAWQRAADDRQRRLLHR</sequence>
<dbReference type="SUPFAM" id="SSF56281">
    <property type="entry name" value="Metallo-hydrolase/oxidoreductase"/>
    <property type="match status" value="1"/>
</dbReference>
<accession>A0A4Y3KAC1</accession>
<dbReference type="PANTHER" id="PTHR42951">
    <property type="entry name" value="METALLO-BETA-LACTAMASE DOMAIN-CONTAINING"/>
    <property type="match status" value="1"/>
</dbReference>
<dbReference type="AlphaFoldDB" id="A0A4Y3KAC1"/>
<evidence type="ECO:0000259" key="1">
    <source>
        <dbReference type="SMART" id="SM00849"/>
    </source>
</evidence>
<dbReference type="GO" id="GO:0016787">
    <property type="term" value="F:hydrolase activity"/>
    <property type="evidence" value="ECO:0007669"/>
    <property type="project" value="UniProtKB-KW"/>
</dbReference>
<keyword evidence="2" id="KW-0378">Hydrolase</keyword>
<evidence type="ECO:0000313" key="2">
    <source>
        <dbReference type="EMBL" id="GEA80912.1"/>
    </source>
</evidence>
<dbReference type="InterPro" id="IPR050855">
    <property type="entry name" value="NDM-1-like"/>
</dbReference>
<name>A0A4Y3KAC1_CELUD</name>
<organism evidence="2 3">
    <name type="scientific">Cellulomonas uda</name>
    <dbReference type="NCBI Taxonomy" id="1714"/>
    <lineage>
        <taxon>Bacteria</taxon>
        <taxon>Bacillati</taxon>
        <taxon>Actinomycetota</taxon>
        <taxon>Actinomycetes</taxon>
        <taxon>Micrococcales</taxon>
        <taxon>Cellulomonadaceae</taxon>
        <taxon>Cellulomonas</taxon>
    </lineage>
</organism>
<dbReference type="Proteomes" id="UP000315842">
    <property type="component" value="Unassembled WGS sequence"/>
</dbReference>
<dbReference type="RefSeq" id="WP_166771985.1">
    <property type="nucleotide sequence ID" value="NZ_BJLP01000018.1"/>
</dbReference>
<dbReference type="SMART" id="SM00849">
    <property type="entry name" value="Lactamase_B"/>
    <property type="match status" value="1"/>
</dbReference>
<dbReference type="Pfam" id="PF00753">
    <property type="entry name" value="Lactamase_B"/>
    <property type="match status" value="1"/>
</dbReference>
<protein>
    <submittedName>
        <fullName evidence="2">MBL fold metallo-hydrolase</fullName>
    </submittedName>
</protein>
<evidence type="ECO:0000313" key="3">
    <source>
        <dbReference type="Proteomes" id="UP000315842"/>
    </source>
</evidence>
<gene>
    <name evidence="2" type="ORF">CUD01_13560</name>
</gene>
<comment type="caution">
    <text evidence="2">The sequence shown here is derived from an EMBL/GenBank/DDBJ whole genome shotgun (WGS) entry which is preliminary data.</text>
</comment>
<proteinExistence type="predicted"/>
<keyword evidence="3" id="KW-1185">Reference proteome</keyword>
<dbReference type="InterPro" id="IPR001279">
    <property type="entry name" value="Metallo-B-lactamas"/>
</dbReference>
<dbReference type="EMBL" id="BJLP01000018">
    <property type="protein sequence ID" value="GEA80912.1"/>
    <property type="molecule type" value="Genomic_DNA"/>
</dbReference>
<feature type="domain" description="Metallo-beta-lactamase" evidence="1">
    <location>
        <begin position="11"/>
        <end position="213"/>
    </location>
</feature>
<dbReference type="InterPro" id="IPR036866">
    <property type="entry name" value="RibonucZ/Hydroxyglut_hydro"/>
</dbReference>
<reference evidence="2 3" key="1">
    <citation type="submission" date="2019-06" db="EMBL/GenBank/DDBJ databases">
        <title>Whole genome shotgun sequence of Cellulomonas uda NBRC 3747.</title>
        <authorList>
            <person name="Hosoyama A."/>
            <person name="Uohara A."/>
            <person name="Ohji S."/>
            <person name="Ichikawa N."/>
        </authorList>
    </citation>
    <scope>NUCLEOTIDE SEQUENCE [LARGE SCALE GENOMIC DNA]</scope>
    <source>
        <strain evidence="2 3">NBRC 3747</strain>
    </source>
</reference>
<dbReference type="Gene3D" id="3.60.15.10">
    <property type="entry name" value="Ribonuclease Z/Hydroxyacylglutathione hydrolase-like"/>
    <property type="match status" value="1"/>
</dbReference>
<dbReference type="PANTHER" id="PTHR42951:SF22">
    <property type="entry name" value="METALLO BETA-LACTAMASE SUPERFAMILY LIPOPROTEIN"/>
    <property type="match status" value="1"/>
</dbReference>